<protein>
    <submittedName>
        <fullName evidence="2">Uncharacterized protein</fullName>
    </submittedName>
</protein>
<evidence type="ECO:0000313" key="3">
    <source>
        <dbReference type="Proteomes" id="UP001188597"/>
    </source>
</evidence>
<keyword evidence="3" id="KW-1185">Reference proteome</keyword>
<sequence length="127" mass="12969">MDDRVGDDPPTDFSREASWSLGGDYFFGCDRESSILGEFGWNLQPEGSRELDPMDPDFARCSTASVAESGVGGDGGGGAARQEVQARPVGKPLSNDQSASSSSSEDVPEKSTASGGGSGGKALSDSA</sequence>
<accession>A0AA89BLE6</accession>
<feature type="region of interest" description="Disordered" evidence="1">
    <location>
        <begin position="43"/>
        <end position="127"/>
    </location>
</feature>
<comment type="caution">
    <text evidence="2">The sequence shown here is derived from an EMBL/GenBank/DDBJ whole genome shotgun (WGS) entry which is preliminary data.</text>
</comment>
<feature type="region of interest" description="Disordered" evidence="1">
    <location>
        <begin position="1"/>
        <end position="20"/>
    </location>
</feature>
<name>A0AA89BLE6_9ASTE</name>
<dbReference type="AlphaFoldDB" id="A0AA89BLE6"/>
<dbReference type="Proteomes" id="UP001188597">
    <property type="component" value="Unassembled WGS sequence"/>
</dbReference>
<reference evidence="2" key="1">
    <citation type="submission" date="2022-12" db="EMBL/GenBank/DDBJ databases">
        <title>Draft genome assemblies for two species of Escallonia (Escalloniales).</title>
        <authorList>
            <person name="Chanderbali A."/>
            <person name="Dervinis C."/>
            <person name="Anghel I."/>
            <person name="Soltis D."/>
            <person name="Soltis P."/>
            <person name="Zapata F."/>
        </authorList>
    </citation>
    <scope>NUCLEOTIDE SEQUENCE</scope>
    <source>
        <strain evidence="2">UCBG64.0493</strain>
        <tissue evidence="2">Leaf</tissue>
    </source>
</reference>
<evidence type="ECO:0000313" key="2">
    <source>
        <dbReference type="EMBL" id="KAK3035911.1"/>
    </source>
</evidence>
<gene>
    <name evidence="2" type="ORF">RJ639_031334</name>
</gene>
<dbReference type="EMBL" id="JAVXUP010000162">
    <property type="protein sequence ID" value="KAK3035911.1"/>
    <property type="molecule type" value="Genomic_DNA"/>
</dbReference>
<organism evidence="2 3">
    <name type="scientific">Escallonia herrerae</name>
    <dbReference type="NCBI Taxonomy" id="1293975"/>
    <lineage>
        <taxon>Eukaryota</taxon>
        <taxon>Viridiplantae</taxon>
        <taxon>Streptophyta</taxon>
        <taxon>Embryophyta</taxon>
        <taxon>Tracheophyta</taxon>
        <taxon>Spermatophyta</taxon>
        <taxon>Magnoliopsida</taxon>
        <taxon>eudicotyledons</taxon>
        <taxon>Gunneridae</taxon>
        <taxon>Pentapetalae</taxon>
        <taxon>asterids</taxon>
        <taxon>campanulids</taxon>
        <taxon>Escalloniales</taxon>
        <taxon>Escalloniaceae</taxon>
        <taxon>Escallonia</taxon>
    </lineage>
</organism>
<evidence type="ECO:0000256" key="1">
    <source>
        <dbReference type="SAM" id="MobiDB-lite"/>
    </source>
</evidence>
<proteinExistence type="predicted"/>
<feature type="compositionally biased region" description="Gly residues" evidence="1">
    <location>
        <begin position="70"/>
        <end position="79"/>
    </location>
</feature>